<keyword evidence="4" id="KW-0560">Oxidoreductase</keyword>
<sequence length="383" mass="42834">MTPTQMISCVLHGMLLLLPATSFSISQHRNRHPHTAFLFDSKNTKATSPSSLGVTATSIDDGTGTLVHDLQAELNGEDLGLCHGILHASGVRRLGDLKGLTDEDIRNMGADSFDRRNIQRVMKDLNGQFGTQSADGDIGTQEDPQAHPANKLLTTSVDGAFDNNNKILQRFEAVREQEFCIEPICLEHDVFKGRLFTVDQCEQINRMAEYHAYSKLGVIGGGWTNEMYTLTAQHIQCKEIIGMIPTTKNVFRQLFRELYELFPNRIRRGSIVFESDGEPHLVKYNGRVKGTAPHTDNSEFVYITVNVVLSAEDEYTGGGTYITELDQTIRLEQGEMLIHLGDLEHSGAEITSGVRRILIAFLACEWEDEALNEEKVEFSRENM</sequence>
<dbReference type="PROSITE" id="PS51471">
    <property type="entry name" value="FE2OG_OXY"/>
    <property type="match status" value="1"/>
</dbReference>
<dbReference type="EMBL" id="CAICTM010000312">
    <property type="protein sequence ID" value="CAB9507624.1"/>
    <property type="molecule type" value="Genomic_DNA"/>
</dbReference>
<proteinExistence type="predicted"/>
<comment type="cofactor">
    <cofactor evidence="1">
        <name>L-ascorbate</name>
        <dbReference type="ChEBI" id="CHEBI:38290"/>
    </cofactor>
</comment>
<keyword evidence="3" id="KW-0223">Dioxygenase</keyword>
<keyword evidence="6" id="KW-0732">Signal</keyword>
<evidence type="ECO:0000256" key="4">
    <source>
        <dbReference type="ARBA" id="ARBA00023002"/>
    </source>
</evidence>
<name>A0A9N8DS62_9STRA</name>
<feature type="chain" id="PRO_5040213483" evidence="6">
    <location>
        <begin position="23"/>
        <end position="383"/>
    </location>
</feature>
<dbReference type="SMART" id="SM00702">
    <property type="entry name" value="P4Hc"/>
    <property type="match status" value="1"/>
</dbReference>
<evidence type="ECO:0000256" key="2">
    <source>
        <dbReference type="ARBA" id="ARBA00022723"/>
    </source>
</evidence>
<dbReference type="GO" id="GO:0016705">
    <property type="term" value="F:oxidoreductase activity, acting on paired donors, with incorporation or reduction of molecular oxygen"/>
    <property type="evidence" value="ECO:0007669"/>
    <property type="project" value="InterPro"/>
</dbReference>
<gene>
    <name evidence="8" type="ORF">SEMRO_313_G114960.1</name>
</gene>
<dbReference type="AlphaFoldDB" id="A0A9N8DS62"/>
<dbReference type="InterPro" id="IPR005123">
    <property type="entry name" value="Oxoglu/Fe-dep_dioxygenase_dom"/>
</dbReference>
<feature type="domain" description="Fe2OG dioxygenase" evidence="7">
    <location>
        <begin position="272"/>
        <end position="365"/>
    </location>
</feature>
<evidence type="ECO:0000313" key="8">
    <source>
        <dbReference type="EMBL" id="CAB9507624.1"/>
    </source>
</evidence>
<dbReference type="GO" id="GO:0031418">
    <property type="term" value="F:L-ascorbic acid binding"/>
    <property type="evidence" value="ECO:0007669"/>
    <property type="project" value="InterPro"/>
</dbReference>
<evidence type="ECO:0000313" key="9">
    <source>
        <dbReference type="Proteomes" id="UP001153069"/>
    </source>
</evidence>
<feature type="signal peptide" evidence="6">
    <location>
        <begin position="1"/>
        <end position="22"/>
    </location>
</feature>
<reference evidence="8" key="1">
    <citation type="submission" date="2020-06" db="EMBL/GenBank/DDBJ databases">
        <authorList>
            <consortium name="Plant Systems Biology data submission"/>
        </authorList>
    </citation>
    <scope>NUCLEOTIDE SEQUENCE</scope>
    <source>
        <strain evidence="8">D6</strain>
    </source>
</reference>
<keyword evidence="9" id="KW-1185">Reference proteome</keyword>
<evidence type="ECO:0000256" key="5">
    <source>
        <dbReference type="ARBA" id="ARBA00023004"/>
    </source>
</evidence>
<evidence type="ECO:0000256" key="3">
    <source>
        <dbReference type="ARBA" id="ARBA00022964"/>
    </source>
</evidence>
<dbReference type="OrthoDB" id="69177at2759"/>
<comment type="caution">
    <text evidence="8">The sequence shown here is derived from an EMBL/GenBank/DDBJ whole genome shotgun (WGS) entry which is preliminary data.</text>
</comment>
<evidence type="ECO:0000256" key="6">
    <source>
        <dbReference type="SAM" id="SignalP"/>
    </source>
</evidence>
<dbReference type="Gene3D" id="2.60.120.620">
    <property type="entry name" value="q2cbj1_9rhob like domain"/>
    <property type="match status" value="1"/>
</dbReference>
<protein>
    <submittedName>
        <fullName evidence="8">P4Hc</fullName>
    </submittedName>
</protein>
<keyword evidence="2" id="KW-0479">Metal-binding</keyword>
<organism evidence="8 9">
    <name type="scientific">Seminavis robusta</name>
    <dbReference type="NCBI Taxonomy" id="568900"/>
    <lineage>
        <taxon>Eukaryota</taxon>
        <taxon>Sar</taxon>
        <taxon>Stramenopiles</taxon>
        <taxon>Ochrophyta</taxon>
        <taxon>Bacillariophyta</taxon>
        <taxon>Bacillariophyceae</taxon>
        <taxon>Bacillariophycidae</taxon>
        <taxon>Naviculales</taxon>
        <taxon>Naviculaceae</taxon>
        <taxon>Seminavis</taxon>
    </lineage>
</organism>
<keyword evidence="5" id="KW-0408">Iron</keyword>
<dbReference type="GO" id="GO:0005506">
    <property type="term" value="F:iron ion binding"/>
    <property type="evidence" value="ECO:0007669"/>
    <property type="project" value="InterPro"/>
</dbReference>
<accession>A0A9N8DS62</accession>
<dbReference type="GO" id="GO:0051213">
    <property type="term" value="F:dioxygenase activity"/>
    <property type="evidence" value="ECO:0007669"/>
    <property type="project" value="UniProtKB-KW"/>
</dbReference>
<dbReference type="Proteomes" id="UP001153069">
    <property type="component" value="Unassembled WGS sequence"/>
</dbReference>
<dbReference type="InterPro" id="IPR006620">
    <property type="entry name" value="Pro_4_hyd_alph"/>
</dbReference>
<evidence type="ECO:0000259" key="7">
    <source>
        <dbReference type="PROSITE" id="PS51471"/>
    </source>
</evidence>
<evidence type="ECO:0000256" key="1">
    <source>
        <dbReference type="ARBA" id="ARBA00001961"/>
    </source>
</evidence>